<dbReference type="Proteomes" id="UP001732700">
    <property type="component" value="Chromosome 2D"/>
</dbReference>
<accession>A0ACD5V866</accession>
<organism evidence="1 2">
    <name type="scientific">Avena sativa</name>
    <name type="common">Oat</name>
    <dbReference type="NCBI Taxonomy" id="4498"/>
    <lineage>
        <taxon>Eukaryota</taxon>
        <taxon>Viridiplantae</taxon>
        <taxon>Streptophyta</taxon>
        <taxon>Embryophyta</taxon>
        <taxon>Tracheophyta</taxon>
        <taxon>Spermatophyta</taxon>
        <taxon>Magnoliopsida</taxon>
        <taxon>Liliopsida</taxon>
        <taxon>Poales</taxon>
        <taxon>Poaceae</taxon>
        <taxon>BOP clade</taxon>
        <taxon>Pooideae</taxon>
        <taxon>Poodae</taxon>
        <taxon>Poeae</taxon>
        <taxon>Poeae Chloroplast Group 1 (Aveneae type)</taxon>
        <taxon>Aveninae</taxon>
        <taxon>Avena</taxon>
    </lineage>
</organism>
<name>A0ACD5V866_AVESA</name>
<reference evidence="1" key="2">
    <citation type="submission" date="2025-09" db="UniProtKB">
        <authorList>
            <consortium name="EnsemblPlants"/>
        </authorList>
    </citation>
    <scope>IDENTIFICATION</scope>
</reference>
<dbReference type="EnsemblPlants" id="AVESA.00010b.r2.2DG0388400.1">
    <property type="protein sequence ID" value="AVESA.00010b.r2.2DG0388400.1.CDS.1"/>
    <property type="gene ID" value="AVESA.00010b.r2.2DG0388400"/>
</dbReference>
<proteinExistence type="predicted"/>
<evidence type="ECO:0000313" key="2">
    <source>
        <dbReference type="Proteomes" id="UP001732700"/>
    </source>
</evidence>
<reference evidence="1" key="1">
    <citation type="submission" date="2021-05" db="EMBL/GenBank/DDBJ databases">
        <authorList>
            <person name="Scholz U."/>
            <person name="Mascher M."/>
            <person name="Fiebig A."/>
        </authorList>
    </citation>
    <scope>NUCLEOTIDE SEQUENCE [LARGE SCALE GENOMIC DNA]</scope>
</reference>
<protein>
    <submittedName>
        <fullName evidence="1">Uncharacterized protein</fullName>
    </submittedName>
</protein>
<sequence length="228" mass="25312">MENLLLPLKRNPYLLSPDIDTKVKPNVAILRECGLSVSDIAKLCIGMPRILSTKLEHVQAMVACADGLGVPRDSGMFSEALRAVAFLGEKKIAAKLEHLKNTLGWSDAEVGTAVCKAPMLLRASKDRMQRLSEFLISQVGLEPAYVAHRPALLTYSLEGRIRPRYCVFKFLKENGLLHHGRDYYAAVMATEKVFMKKYISPHSESAPHLAEDYAAACRGEVPTIFRLT</sequence>
<keyword evidence="2" id="KW-1185">Reference proteome</keyword>
<evidence type="ECO:0000313" key="1">
    <source>
        <dbReference type="EnsemblPlants" id="AVESA.00010b.r2.2DG0388400.1.CDS.1"/>
    </source>
</evidence>